<keyword evidence="2" id="KW-1185">Reference proteome</keyword>
<protein>
    <submittedName>
        <fullName evidence="1">Uncharacterized protein</fullName>
    </submittedName>
</protein>
<evidence type="ECO:0000313" key="2">
    <source>
        <dbReference type="Proteomes" id="UP000314294"/>
    </source>
</evidence>
<dbReference type="PROSITE" id="PS51257">
    <property type="entry name" value="PROKAR_LIPOPROTEIN"/>
    <property type="match status" value="1"/>
</dbReference>
<evidence type="ECO:0000313" key="1">
    <source>
        <dbReference type="EMBL" id="TNN79444.1"/>
    </source>
</evidence>
<comment type="caution">
    <text evidence="1">The sequence shown here is derived from an EMBL/GenBank/DDBJ whole genome shotgun (WGS) entry which is preliminary data.</text>
</comment>
<sequence>MVQQLMRAGKRLKRFLKASPMGLMANTTCSCVRQRSMNMLNRDSGLPSVLEISTWESSDSAMWAANRVRDCRPLPPTPTSRAWPLGCLRMREMRHTCSMANRKSTRFMGALLMLLYSSRFAVLALGVVEVAEHEAAQVIFGDLPIAVLVQMPEELMEVFLHVTLTHGLDVFHKPRAIRVVDQPVVVHPQNLRINQEKKE</sequence>
<dbReference type="Proteomes" id="UP000314294">
    <property type="component" value="Unassembled WGS sequence"/>
</dbReference>
<accession>A0A4Z2IPP6</accession>
<organism evidence="1 2">
    <name type="scientific">Liparis tanakae</name>
    <name type="common">Tanaka's snailfish</name>
    <dbReference type="NCBI Taxonomy" id="230148"/>
    <lineage>
        <taxon>Eukaryota</taxon>
        <taxon>Metazoa</taxon>
        <taxon>Chordata</taxon>
        <taxon>Craniata</taxon>
        <taxon>Vertebrata</taxon>
        <taxon>Euteleostomi</taxon>
        <taxon>Actinopterygii</taxon>
        <taxon>Neopterygii</taxon>
        <taxon>Teleostei</taxon>
        <taxon>Neoteleostei</taxon>
        <taxon>Acanthomorphata</taxon>
        <taxon>Eupercaria</taxon>
        <taxon>Perciformes</taxon>
        <taxon>Cottioidei</taxon>
        <taxon>Cottales</taxon>
        <taxon>Liparidae</taxon>
        <taxon>Liparis</taxon>
    </lineage>
</organism>
<reference evidence="1 2" key="1">
    <citation type="submission" date="2019-03" db="EMBL/GenBank/DDBJ databases">
        <title>First draft genome of Liparis tanakae, snailfish: a comprehensive survey of snailfish specific genes.</title>
        <authorList>
            <person name="Kim W."/>
            <person name="Song I."/>
            <person name="Jeong J.-H."/>
            <person name="Kim D."/>
            <person name="Kim S."/>
            <person name="Ryu S."/>
            <person name="Song J.Y."/>
            <person name="Lee S.K."/>
        </authorList>
    </citation>
    <scope>NUCLEOTIDE SEQUENCE [LARGE SCALE GENOMIC DNA]</scope>
    <source>
        <tissue evidence="1">Muscle</tissue>
    </source>
</reference>
<dbReference type="AlphaFoldDB" id="A0A4Z2IPP6"/>
<proteinExistence type="predicted"/>
<dbReference type="EMBL" id="SRLO01000064">
    <property type="protein sequence ID" value="TNN79444.1"/>
    <property type="molecule type" value="Genomic_DNA"/>
</dbReference>
<gene>
    <name evidence="1" type="ORF">EYF80_010258</name>
</gene>
<name>A0A4Z2IPP6_9TELE</name>